<evidence type="ECO:0000256" key="3">
    <source>
        <dbReference type="ARBA" id="ARBA00023004"/>
    </source>
</evidence>
<name>A0AAV4ZCM9_9HYPH</name>
<feature type="domain" description="Cytochrome c" evidence="5">
    <location>
        <begin position="32"/>
        <end position="111"/>
    </location>
</feature>
<evidence type="ECO:0000256" key="2">
    <source>
        <dbReference type="ARBA" id="ARBA00022723"/>
    </source>
</evidence>
<keyword evidence="7" id="KW-1185">Reference proteome</keyword>
<comment type="caution">
    <text evidence="6">The sequence shown here is derived from an EMBL/GenBank/DDBJ whole genome shotgun (WGS) entry which is preliminary data.</text>
</comment>
<dbReference type="GO" id="GO:0020037">
    <property type="term" value="F:heme binding"/>
    <property type="evidence" value="ECO:0007669"/>
    <property type="project" value="InterPro"/>
</dbReference>
<dbReference type="Gene3D" id="1.10.760.10">
    <property type="entry name" value="Cytochrome c-like domain"/>
    <property type="match status" value="1"/>
</dbReference>
<dbReference type="RefSeq" id="WP_192216457.1">
    <property type="nucleotide sequence ID" value="NZ_BPQF01000026.1"/>
</dbReference>
<dbReference type="Proteomes" id="UP001055307">
    <property type="component" value="Unassembled WGS sequence"/>
</dbReference>
<keyword evidence="2 4" id="KW-0479">Metal-binding</keyword>
<dbReference type="EMBL" id="BPQF01000026">
    <property type="protein sequence ID" value="GJD41621.1"/>
    <property type="molecule type" value="Genomic_DNA"/>
</dbReference>
<evidence type="ECO:0000313" key="6">
    <source>
        <dbReference type="EMBL" id="GJD41621.1"/>
    </source>
</evidence>
<sequence>MTGTLTHGWGLGFATVLSVAIAQQALAGPVENHRIRGWTLATQQCSQCHAIGKGAGTRIFAGPSFTAVAAMPSTTGMALNVFLRSQHPSMPSVRLDRDEMDAVIDYILSLKAAEPKGR</sequence>
<accession>A0AAV4ZCM9</accession>
<dbReference type="PROSITE" id="PS51007">
    <property type="entry name" value="CYTC"/>
    <property type="match status" value="1"/>
</dbReference>
<reference evidence="6" key="1">
    <citation type="journal article" date="2016" name="Front. Microbiol.">
        <title>Genome Sequence of the Piezophilic, Mesophilic Sulfate-Reducing Bacterium Desulfovibrio indicus J2T.</title>
        <authorList>
            <person name="Cao J."/>
            <person name="Maignien L."/>
            <person name="Shao Z."/>
            <person name="Alain K."/>
            <person name="Jebbar M."/>
        </authorList>
    </citation>
    <scope>NUCLEOTIDE SEQUENCE</scope>
    <source>
        <strain evidence="6">DSM 21893</strain>
    </source>
</reference>
<dbReference type="GO" id="GO:0046872">
    <property type="term" value="F:metal ion binding"/>
    <property type="evidence" value="ECO:0007669"/>
    <property type="project" value="UniProtKB-KW"/>
</dbReference>
<keyword evidence="1 4" id="KW-0349">Heme</keyword>
<gene>
    <name evidence="6" type="ORF">OICFNHDK_4104</name>
</gene>
<evidence type="ECO:0000256" key="1">
    <source>
        <dbReference type="ARBA" id="ARBA00022617"/>
    </source>
</evidence>
<dbReference type="InterPro" id="IPR009056">
    <property type="entry name" value="Cyt_c-like_dom"/>
</dbReference>
<organism evidence="6 7">
    <name type="scientific">Methylobacterium bullatum</name>
    <dbReference type="NCBI Taxonomy" id="570505"/>
    <lineage>
        <taxon>Bacteria</taxon>
        <taxon>Pseudomonadati</taxon>
        <taxon>Pseudomonadota</taxon>
        <taxon>Alphaproteobacteria</taxon>
        <taxon>Hyphomicrobiales</taxon>
        <taxon>Methylobacteriaceae</taxon>
        <taxon>Methylobacterium</taxon>
    </lineage>
</organism>
<dbReference type="Pfam" id="PF13442">
    <property type="entry name" value="Cytochrome_CBB3"/>
    <property type="match status" value="1"/>
</dbReference>
<proteinExistence type="predicted"/>
<dbReference type="GO" id="GO:0009055">
    <property type="term" value="F:electron transfer activity"/>
    <property type="evidence" value="ECO:0007669"/>
    <property type="project" value="InterPro"/>
</dbReference>
<dbReference type="SUPFAM" id="SSF46626">
    <property type="entry name" value="Cytochrome c"/>
    <property type="match status" value="1"/>
</dbReference>
<dbReference type="AlphaFoldDB" id="A0AAV4ZCM9"/>
<reference evidence="6" key="2">
    <citation type="submission" date="2021-08" db="EMBL/GenBank/DDBJ databases">
        <authorList>
            <person name="Tani A."/>
            <person name="Ola A."/>
            <person name="Ogura Y."/>
            <person name="Katsura K."/>
            <person name="Hayashi T."/>
        </authorList>
    </citation>
    <scope>NUCLEOTIDE SEQUENCE</scope>
    <source>
        <strain evidence="6">DSM 21893</strain>
    </source>
</reference>
<evidence type="ECO:0000256" key="4">
    <source>
        <dbReference type="PROSITE-ProRule" id="PRU00433"/>
    </source>
</evidence>
<dbReference type="InterPro" id="IPR036909">
    <property type="entry name" value="Cyt_c-like_dom_sf"/>
</dbReference>
<evidence type="ECO:0000313" key="7">
    <source>
        <dbReference type="Proteomes" id="UP001055307"/>
    </source>
</evidence>
<evidence type="ECO:0000259" key="5">
    <source>
        <dbReference type="PROSITE" id="PS51007"/>
    </source>
</evidence>
<protein>
    <recommendedName>
        <fullName evidence="5">Cytochrome c domain-containing protein</fullName>
    </recommendedName>
</protein>
<keyword evidence="3 4" id="KW-0408">Iron</keyword>